<evidence type="ECO:0000256" key="8">
    <source>
        <dbReference type="SAM" id="MobiDB-lite"/>
    </source>
</evidence>
<gene>
    <name evidence="10" type="ORF">KDM87_06705</name>
</gene>
<keyword evidence="5 9" id="KW-0732">Signal</keyword>
<keyword evidence="11" id="KW-1185">Reference proteome</keyword>
<comment type="subcellular location">
    <subcellularLocation>
        <location evidence="1">Cell outer membrane</location>
        <topology evidence="1">Multi-pass membrane protein</topology>
    </subcellularLocation>
</comment>
<proteinExistence type="inferred from homology"/>
<feature type="chain" id="PRO_5045211413" evidence="9">
    <location>
        <begin position="24"/>
        <end position="470"/>
    </location>
</feature>
<evidence type="ECO:0000256" key="6">
    <source>
        <dbReference type="ARBA" id="ARBA00023136"/>
    </source>
</evidence>
<dbReference type="RefSeq" id="WP_212678348.1">
    <property type="nucleotide sequence ID" value="NZ_JAGSPK010000002.1"/>
</dbReference>
<dbReference type="Proteomes" id="UP000682982">
    <property type="component" value="Unassembled WGS sequence"/>
</dbReference>
<feature type="signal peptide" evidence="9">
    <location>
        <begin position="1"/>
        <end position="23"/>
    </location>
</feature>
<keyword evidence="7" id="KW-0998">Cell outer membrane</keyword>
<keyword evidence="4" id="KW-0812">Transmembrane</keyword>
<keyword evidence="3" id="KW-1134">Transmembrane beta strand</keyword>
<accession>A0ABS5H0R1</accession>
<evidence type="ECO:0000256" key="2">
    <source>
        <dbReference type="ARBA" id="ARBA00008163"/>
    </source>
</evidence>
<comment type="caution">
    <text evidence="10">The sequence shown here is derived from an EMBL/GenBank/DDBJ whole genome shotgun (WGS) entry which is preliminary data.</text>
</comment>
<dbReference type="InterPro" id="IPR005017">
    <property type="entry name" value="OMPP1/FadL/TodX"/>
</dbReference>
<sequence length="470" mass="50268">MKPKFLTLTIATTLGLASLSSHASGYRFGSQSVSAQSTAEANGAEAIDASTIFANPAGLSRLEGTQIIGGVTAVIPQSSFTDSGSRRFTGTSSGGLTNQDSYTPGVVAAPSLYVSRKINDQWVAGFGLFVPYGSKLDYDNNWSGRYAMTNIKLESINLNPSVSFKVNEQHSFGFGVSAQLIKANLGQGVDVPGSIAALAGTPASAALLRAIVTAGGNPATLASVKDGHGSMDGEDWGYGWNFGYLFQLDENTRFGLAYRSPISHSLTGSAVWDFNVTTDAVVNKIIAANSGKNNSAVLLSIRTPETFSINGFRQIDPKWAVMADATWTRTSRLKNLNIQFPGTVQGDEVILQNWKNTWRFSVGTSYKLDEKFTLRGGVAYDQSPVAGNTLRHPALPDANRVQLSFGTNWKLNSNSSVDLAYSYLHFQNASGSYKNSCSPLISGCTGNGELTQGTWKTSLHMIGAAYNYRF</sequence>
<evidence type="ECO:0000256" key="3">
    <source>
        <dbReference type="ARBA" id="ARBA00022452"/>
    </source>
</evidence>
<protein>
    <submittedName>
        <fullName evidence="10">Transporter</fullName>
    </submittedName>
</protein>
<reference evidence="10 11" key="1">
    <citation type="submission" date="2021-04" db="EMBL/GenBank/DDBJ databases">
        <title>novel species isolated from subtropical streams in China.</title>
        <authorList>
            <person name="Lu H."/>
        </authorList>
    </citation>
    <scope>NUCLEOTIDE SEQUENCE [LARGE SCALE GENOMIC DNA]</scope>
    <source>
        <strain evidence="10 11">FT147W</strain>
    </source>
</reference>
<evidence type="ECO:0000256" key="9">
    <source>
        <dbReference type="SAM" id="SignalP"/>
    </source>
</evidence>
<evidence type="ECO:0000256" key="1">
    <source>
        <dbReference type="ARBA" id="ARBA00004571"/>
    </source>
</evidence>
<feature type="region of interest" description="Disordered" evidence="8">
    <location>
        <begin position="79"/>
        <end position="100"/>
    </location>
</feature>
<dbReference type="EMBL" id="JAGSPK010000002">
    <property type="protein sequence ID" value="MBR7792285.1"/>
    <property type="molecule type" value="Genomic_DNA"/>
</dbReference>
<evidence type="ECO:0000256" key="7">
    <source>
        <dbReference type="ARBA" id="ARBA00023237"/>
    </source>
</evidence>
<evidence type="ECO:0000313" key="11">
    <source>
        <dbReference type="Proteomes" id="UP000682982"/>
    </source>
</evidence>
<comment type="similarity">
    <text evidence="2">Belongs to the OmpP1/FadL family.</text>
</comment>
<dbReference type="PANTHER" id="PTHR35093:SF8">
    <property type="entry name" value="OUTER MEMBRANE PROTEIN NMB0088-RELATED"/>
    <property type="match status" value="1"/>
</dbReference>
<organism evidence="10 11">
    <name type="scientific">Undibacterium rivi</name>
    <dbReference type="NCBI Taxonomy" id="2828729"/>
    <lineage>
        <taxon>Bacteria</taxon>
        <taxon>Pseudomonadati</taxon>
        <taxon>Pseudomonadota</taxon>
        <taxon>Betaproteobacteria</taxon>
        <taxon>Burkholderiales</taxon>
        <taxon>Oxalobacteraceae</taxon>
        <taxon>Undibacterium</taxon>
    </lineage>
</organism>
<keyword evidence="6" id="KW-0472">Membrane</keyword>
<dbReference type="SUPFAM" id="SSF56935">
    <property type="entry name" value="Porins"/>
    <property type="match status" value="1"/>
</dbReference>
<dbReference type="Pfam" id="PF03349">
    <property type="entry name" value="Toluene_X"/>
    <property type="match status" value="1"/>
</dbReference>
<evidence type="ECO:0000256" key="5">
    <source>
        <dbReference type="ARBA" id="ARBA00022729"/>
    </source>
</evidence>
<feature type="compositionally biased region" description="Low complexity" evidence="8">
    <location>
        <begin position="81"/>
        <end position="97"/>
    </location>
</feature>
<evidence type="ECO:0000256" key="4">
    <source>
        <dbReference type="ARBA" id="ARBA00022692"/>
    </source>
</evidence>
<name>A0ABS5H0R1_9BURK</name>
<dbReference type="Gene3D" id="2.40.160.60">
    <property type="entry name" value="Outer membrane protein transport protein (OMPP1/FadL/TodX)"/>
    <property type="match status" value="1"/>
</dbReference>
<dbReference type="PANTHER" id="PTHR35093">
    <property type="entry name" value="OUTER MEMBRANE PROTEIN NMB0088-RELATED"/>
    <property type="match status" value="1"/>
</dbReference>
<evidence type="ECO:0000313" key="10">
    <source>
        <dbReference type="EMBL" id="MBR7792285.1"/>
    </source>
</evidence>